<feature type="compositionally biased region" description="Basic and acidic residues" evidence="1">
    <location>
        <begin position="22"/>
        <end position="31"/>
    </location>
</feature>
<protein>
    <submittedName>
        <fullName evidence="3">Uncharacterized protein</fullName>
    </submittedName>
</protein>
<feature type="transmembrane region" description="Helical" evidence="2">
    <location>
        <begin position="117"/>
        <end position="142"/>
    </location>
</feature>
<keyword evidence="2" id="KW-0812">Transmembrane</keyword>
<keyword evidence="4" id="KW-1185">Reference proteome</keyword>
<dbReference type="AlphaFoldDB" id="A0AAE0I0U3"/>
<feature type="compositionally biased region" description="Polar residues" evidence="1">
    <location>
        <begin position="296"/>
        <end position="312"/>
    </location>
</feature>
<dbReference type="EMBL" id="JAUEDM010000005">
    <property type="protein sequence ID" value="KAK3316331.1"/>
    <property type="molecule type" value="Genomic_DNA"/>
</dbReference>
<accession>A0AAE0I0U3</accession>
<name>A0AAE0I0U3_9PEZI</name>
<keyword evidence="2" id="KW-0472">Membrane</keyword>
<sequence>MPGFCRRWAARRAGRRRAGNQQDERDNEKYTKKPPNKLDASATAVRVFHIISASCVWASLALLLHSITPGALGDHSRPIPTRHIRNLSHGALLYPSGVLVFLAIFRRLKKSAAWRVFAVGTVLGDLLMMGLAIAMITVLSAVGLPAGCRVLKANFHGVGQIFASYSHAFFGLGAEENVEDLGLLCTLPNIVYTLTVLSIFSHTVSIVLTILQFQRNLSLRTSEPRTHAGHVEEAIPTMLYDRASTQHQSSTPSPPPSPPPRGYIESTISTVYQQLTDNDISTRTAASTLPARLSNPVPQYSPPRSNWENPTRNDPPAEVFSNPPDWRSSQETTSSFNPDLYLVSDGFRPLPEPPAYTSRPSSLYDGRA</sequence>
<proteinExistence type="predicted"/>
<evidence type="ECO:0000313" key="4">
    <source>
        <dbReference type="Proteomes" id="UP001283341"/>
    </source>
</evidence>
<feature type="transmembrane region" description="Helical" evidence="2">
    <location>
        <begin position="190"/>
        <end position="211"/>
    </location>
</feature>
<gene>
    <name evidence="3" type="ORF">B0H66DRAFT_291720</name>
</gene>
<feature type="region of interest" description="Disordered" evidence="1">
    <location>
        <begin position="243"/>
        <end position="264"/>
    </location>
</feature>
<feature type="compositionally biased region" description="Polar residues" evidence="1">
    <location>
        <begin position="327"/>
        <end position="337"/>
    </location>
</feature>
<feature type="compositionally biased region" description="Pro residues" evidence="1">
    <location>
        <begin position="252"/>
        <end position="261"/>
    </location>
</feature>
<feature type="transmembrane region" description="Helical" evidence="2">
    <location>
        <begin position="87"/>
        <end position="105"/>
    </location>
</feature>
<feature type="region of interest" description="Disordered" evidence="1">
    <location>
        <begin position="286"/>
        <end position="368"/>
    </location>
</feature>
<comment type="caution">
    <text evidence="3">The sequence shown here is derived from an EMBL/GenBank/DDBJ whole genome shotgun (WGS) entry which is preliminary data.</text>
</comment>
<feature type="transmembrane region" description="Helical" evidence="2">
    <location>
        <begin position="47"/>
        <end position="67"/>
    </location>
</feature>
<evidence type="ECO:0000256" key="2">
    <source>
        <dbReference type="SAM" id="Phobius"/>
    </source>
</evidence>
<evidence type="ECO:0000256" key="1">
    <source>
        <dbReference type="SAM" id="MobiDB-lite"/>
    </source>
</evidence>
<feature type="region of interest" description="Disordered" evidence="1">
    <location>
        <begin position="12"/>
        <end position="35"/>
    </location>
</feature>
<dbReference type="Proteomes" id="UP001283341">
    <property type="component" value="Unassembled WGS sequence"/>
</dbReference>
<reference evidence="3" key="2">
    <citation type="submission" date="2023-06" db="EMBL/GenBank/DDBJ databases">
        <authorList>
            <consortium name="Lawrence Berkeley National Laboratory"/>
            <person name="Haridas S."/>
            <person name="Hensen N."/>
            <person name="Bonometti L."/>
            <person name="Westerberg I."/>
            <person name="Brannstrom I.O."/>
            <person name="Guillou S."/>
            <person name="Cros-Aarteil S."/>
            <person name="Calhoun S."/>
            <person name="Kuo A."/>
            <person name="Mondo S."/>
            <person name="Pangilinan J."/>
            <person name="Riley R."/>
            <person name="Labutti K."/>
            <person name="Andreopoulos B."/>
            <person name="Lipzen A."/>
            <person name="Chen C."/>
            <person name="Yanf M."/>
            <person name="Daum C."/>
            <person name="Ng V."/>
            <person name="Clum A."/>
            <person name="Steindorff A."/>
            <person name="Ohm R."/>
            <person name="Martin F."/>
            <person name="Silar P."/>
            <person name="Natvig D."/>
            <person name="Lalanne C."/>
            <person name="Gautier V."/>
            <person name="Ament-Velasquez S.L."/>
            <person name="Kruys A."/>
            <person name="Hutchinson M.I."/>
            <person name="Powell A.J."/>
            <person name="Barry K."/>
            <person name="Miller A.N."/>
            <person name="Grigoriev I.V."/>
            <person name="Debuchy R."/>
            <person name="Gladieux P."/>
            <person name="Thoren M.H."/>
            <person name="Johannesson H."/>
        </authorList>
    </citation>
    <scope>NUCLEOTIDE SEQUENCE</scope>
    <source>
        <strain evidence="3">CBS 118394</strain>
    </source>
</reference>
<evidence type="ECO:0000313" key="3">
    <source>
        <dbReference type="EMBL" id="KAK3316331.1"/>
    </source>
</evidence>
<keyword evidence="2" id="KW-1133">Transmembrane helix</keyword>
<organism evidence="3 4">
    <name type="scientific">Apodospora peruviana</name>
    <dbReference type="NCBI Taxonomy" id="516989"/>
    <lineage>
        <taxon>Eukaryota</taxon>
        <taxon>Fungi</taxon>
        <taxon>Dikarya</taxon>
        <taxon>Ascomycota</taxon>
        <taxon>Pezizomycotina</taxon>
        <taxon>Sordariomycetes</taxon>
        <taxon>Sordariomycetidae</taxon>
        <taxon>Sordariales</taxon>
        <taxon>Lasiosphaeriaceae</taxon>
        <taxon>Apodospora</taxon>
    </lineage>
</organism>
<reference evidence="3" key="1">
    <citation type="journal article" date="2023" name="Mol. Phylogenet. Evol.">
        <title>Genome-scale phylogeny and comparative genomics of the fungal order Sordariales.</title>
        <authorList>
            <person name="Hensen N."/>
            <person name="Bonometti L."/>
            <person name="Westerberg I."/>
            <person name="Brannstrom I.O."/>
            <person name="Guillou S."/>
            <person name="Cros-Aarteil S."/>
            <person name="Calhoun S."/>
            <person name="Haridas S."/>
            <person name="Kuo A."/>
            <person name="Mondo S."/>
            <person name="Pangilinan J."/>
            <person name="Riley R."/>
            <person name="LaButti K."/>
            <person name="Andreopoulos B."/>
            <person name="Lipzen A."/>
            <person name="Chen C."/>
            <person name="Yan M."/>
            <person name="Daum C."/>
            <person name="Ng V."/>
            <person name="Clum A."/>
            <person name="Steindorff A."/>
            <person name="Ohm R.A."/>
            <person name="Martin F."/>
            <person name="Silar P."/>
            <person name="Natvig D.O."/>
            <person name="Lalanne C."/>
            <person name="Gautier V."/>
            <person name="Ament-Velasquez S.L."/>
            <person name="Kruys A."/>
            <person name="Hutchinson M.I."/>
            <person name="Powell A.J."/>
            <person name="Barry K."/>
            <person name="Miller A.N."/>
            <person name="Grigoriev I.V."/>
            <person name="Debuchy R."/>
            <person name="Gladieux P."/>
            <person name="Hiltunen Thoren M."/>
            <person name="Johannesson H."/>
        </authorList>
    </citation>
    <scope>NUCLEOTIDE SEQUENCE</scope>
    <source>
        <strain evidence="3">CBS 118394</strain>
    </source>
</reference>